<evidence type="ECO:0000256" key="1">
    <source>
        <dbReference type="ARBA" id="ARBA00006035"/>
    </source>
</evidence>
<name>A0A820XDE7_9BILA</name>
<dbReference type="PANTHER" id="PTHR10416">
    <property type="entry name" value="DNA POLYMERASE DELTA SUBUNIT 2"/>
    <property type="match status" value="1"/>
</dbReference>
<dbReference type="AlphaFoldDB" id="A0A820XDE7"/>
<protein>
    <recommendedName>
        <fullName evidence="3">DNA polymerase delta subunit OB-fold domain-containing protein</fullName>
    </recommendedName>
</protein>
<organism evidence="4 5">
    <name type="scientific">Rotaria socialis</name>
    <dbReference type="NCBI Taxonomy" id="392032"/>
    <lineage>
        <taxon>Eukaryota</taxon>
        <taxon>Metazoa</taxon>
        <taxon>Spiralia</taxon>
        <taxon>Gnathifera</taxon>
        <taxon>Rotifera</taxon>
        <taxon>Eurotatoria</taxon>
        <taxon>Bdelloidea</taxon>
        <taxon>Philodinida</taxon>
        <taxon>Philodinidae</taxon>
        <taxon>Rotaria</taxon>
    </lineage>
</organism>
<dbReference type="Gene3D" id="2.40.50.430">
    <property type="match status" value="1"/>
</dbReference>
<evidence type="ECO:0000259" key="3">
    <source>
        <dbReference type="Pfam" id="PF18018"/>
    </source>
</evidence>
<dbReference type="Gene3D" id="3.60.21.50">
    <property type="match status" value="1"/>
</dbReference>
<reference evidence="4" key="1">
    <citation type="submission" date="2021-02" db="EMBL/GenBank/DDBJ databases">
        <authorList>
            <person name="Nowell W R."/>
        </authorList>
    </citation>
    <scope>NUCLEOTIDE SEQUENCE</scope>
</reference>
<dbReference type="InterPro" id="IPR040663">
    <property type="entry name" value="DNA_pol_D_N"/>
</dbReference>
<keyword evidence="2" id="KW-0235">DNA replication</keyword>
<comment type="similarity">
    <text evidence="1">Belongs to the DNA polymerase delta/II small subunit family.</text>
</comment>
<evidence type="ECO:0000313" key="4">
    <source>
        <dbReference type="EMBL" id="CAF4526953.1"/>
    </source>
</evidence>
<evidence type="ECO:0000256" key="2">
    <source>
        <dbReference type="ARBA" id="ARBA00022705"/>
    </source>
</evidence>
<dbReference type="GO" id="GO:0043625">
    <property type="term" value="C:delta DNA polymerase complex"/>
    <property type="evidence" value="ECO:0007669"/>
    <property type="project" value="TreeGrafter"/>
</dbReference>
<accession>A0A820XDE7</accession>
<gene>
    <name evidence="4" type="ORF">TOA249_LOCUS5435</name>
</gene>
<dbReference type="PANTHER" id="PTHR10416:SF0">
    <property type="entry name" value="DNA POLYMERASE DELTA SUBUNIT 2"/>
    <property type="match status" value="1"/>
</dbReference>
<dbReference type="GO" id="GO:0006271">
    <property type="term" value="P:DNA strand elongation involved in DNA replication"/>
    <property type="evidence" value="ECO:0007669"/>
    <property type="project" value="TreeGrafter"/>
</dbReference>
<dbReference type="InterPro" id="IPR024826">
    <property type="entry name" value="DNA_pol_delta/II_ssu"/>
</dbReference>
<sequence length="199" mass="22304">MDILSDPSPAARTRYVDPTDTLILEEETQKIVLAGKIDINQLITGIVMAVHGYENDEGVFIVTVYCCKDLSIPKTLSPPTEDKYILFETSIIFNQLEYLINSLTRPTNLQCEQIKLILHSTNQAKYLTRKMTASSVEAMNTIGELFDKTAIYSFPGTSGQDLDDIDLQSTIESRVQILEDCLKWSAIAPTRPNTLIIIK</sequence>
<comment type="caution">
    <text evidence="4">The sequence shown here is derived from an EMBL/GenBank/DDBJ whole genome shotgun (WGS) entry which is preliminary data.</text>
</comment>
<evidence type="ECO:0000313" key="5">
    <source>
        <dbReference type="Proteomes" id="UP000663838"/>
    </source>
</evidence>
<feature type="domain" description="DNA polymerase delta subunit OB-fold" evidence="3">
    <location>
        <begin position="8"/>
        <end position="63"/>
    </location>
</feature>
<proteinExistence type="inferred from homology"/>
<dbReference type="EMBL" id="CAJOBS010000219">
    <property type="protein sequence ID" value="CAF4526953.1"/>
    <property type="molecule type" value="Genomic_DNA"/>
</dbReference>
<dbReference type="Proteomes" id="UP000663838">
    <property type="component" value="Unassembled WGS sequence"/>
</dbReference>
<dbReference type="Pfam" id="PF18018">
    <property type="entry name" value="DNA_pol_D_N"/>
    <property type="match status" value="1"/>
</dbReference>